<gene>
    <name evidence="1" type="ORF">ABZ508_33425</name>
</gene>
<keyword evidence="2" id="KW-1185">Reference proteome</keyword>
<accession>A0ABV2WFX4</accession>
<dbReference type="EMBL" id="JBEXZR010000052">
    <property type="protein sequence ID" value="MEU0712261.1"/>
    <property type="molecule type" value="Genomic_DNA"/>
</dbReference>
<sequence length="54" mass="5726">MGLRFGVIADTAEECAEGLALLARLAQLGVEVTVVQRPAQIAGDRWMARADGDL</sequence>
<evidence type="ECO:0000313" key="2">
    <source>
        <dbReference type="Proteomes" id="UP001550378"/>
    </source>
</evidence>
<organism evidence="1 2">
    <name type="scientific">Streptomyces lavendulocolor</name>
    <dbReference type="NCBI Taxonomy" id="67316"/>
    <lineage>
        <taxon>Bacteria</taxon>
        <taxon>Bacillati</taxon>
        <taxon>Actinomycetota</taxon>
        <taxon>Actinomycetes</taxon>
        <taxon>Kitasatosporales</taxon>
        <taxon>Streptomycetaceae</taxon>
        <taxon>Streptomyces</taxon>
    </lineage>
</organism>
<comment type="caution">
    <text evidence="1">The sequence shown here is derived from an EMBL/GenBank/DDBJ whole genome shotgun (WGS) entry which is preliminary data.</text>
</comment>
<dbReference type="RefSeq" id="WP_359656556.1">
    <property type="nucleotide sequence ID" value="NZ_JBEXZP010000137.1"/>
</dbReference>
<dbReference type="Proteomes" id="UP001550378">
    <property type="component" value="Unassembled WGS sequence"/>
</dbReference>
<reference evidence="1 2" key="1">
    <citation type="submission" date="2024-06" db="EMBL/GenBank/DDBJ databases">
        <title>The Natural Products Discovery Center: Release of the First 8490 Sequenced Strains for Exploring Actinobacteria Biosynthetic Diversity.</title>
        <authorList>
            <person name="Kalkreuter E."/>
            <person name="Kautsar S.A."/>
            <person name="Yang D."/>
            <person name="Bader C.D."/>
            <person name="Teijaro C.N."/>
            <person name="Fluegel L."/>
            <person name="Davis C.M."/>
            <person name="Simpson J.R."/>
            <person name="Lauterbach L."/>
            <person name="Steele A.D."/>
            <person name="Gui C."/>
            <person name="Meng S."/>
            <person name="Li G."/>
            <person name="Viehrig K."/>
            <person name="Ye F."/>
            <person name="Su P."/>
            <person name="Kiefer A.F."/>
            <person name="Nichols A."/>
            <person name="Cepeda A.J."/>
            <person name="Yan W."/>
            <person name="Fan B."/>
            <person name="Jiang Y."/>
            <person name="Adhikari A."/>
            <person name="Zheng C.-J."/>
            <person name="Schuster L."/>
            <person name="Cowan T.M."/>
            <person name="Smanski M.J."/>
            <person name="Chevrette M.G."/>
            <person name="De Carvalho L.P.S."/>
            <person name="Shen B."/>
        </authorList>
    </citation>
    <scope>NUCLEOTIDE SEQUENCE [LARGE SCALE GENOMIC DNA]</scope>
    <source>
        <strain evidence="1 2">NPDC006337</strain>
    </source>
</reference>
<protein>
    <submittedName>
        <fullName evidence="1">Uncharacterized protein</fullName>
    </submittedName>
</protein>
<evidence type="ECO:0000313" key="1">
    <source>
        <dbReference type="EMBL" id="MEU0712261.1"/>
    </source>
</evidence>
<name>A0ABV2WFX4_9ACTN</name>
<proteinExistence type="predicted"/>